<feature type="domain" description="NADPH-dependent FMN reductase-like" evidence="1">
    <location>
        <begin position="16"/>
        <end position="151"/>
    </location>
</feature>
<dbReference type="SUPFAM" id="SSF52218">
    <property type="entry name" value="Flavoproteins"/>
    <property type="match status" value="1"/>
</dbReference>
<dbReference type="STRING" id="1406858.GCA_000710895_04686"/>
<dbReference type="EMBL" id="UGRY01000005">
    <property type="protein sequence ID" value="SUD48675.1"/>
    <property type="molecule type" value="Genomic_DNA"/>
</dbReference>
<protein>
    <submittedName>
        <fullName evidence="2">Predicted flavoprotein</fullName>
    </submittedName>
</protein>
<dbReference type="AlphaFoldDB" id="A0A379JJM8"/>
<dbReference type="InterPro" id="IPR029039">
    <property type="entry name" value="Flavoprotein-like_sf"/>
</dbReference>
<dbReference type="RefSeq" id="WP_039818491.1">
    <property type="nucleotide sequence ID" value="NZ_JARWOO010000275.1"/>
</dbReference>
<accession>A0A379JJM8</accession>
<gene>
    <name evidence="2" type="ORF">NCTC1934_06012</name>
</gene>
<dbReference type="Pfam" id="PF03358">
    <property type="entry name" value="FMN_red"/>
    <property type="match status" value="1"/>
</dbReference>
<dbReference type="Gene3D" id="3.40.50.360">
    <property type="match status" value="1"/>
</dbReference>
<name>A0A379JJM8_9NOCA</name>
<proteinExistence type="predicted"/>
<evidence type="ECO:0000313" key="2">
    <source>
        <dbReference type="EMBL" id="SUD48675.1"/>
    </source>
</evidence>
<dbReference type="OrthoDB" id="8853249at2"/>
<dbReference type="InterPro" id="IPR005025">
    <property type="entry name" value="FMN_Rdtase-like_dom"/>
</dbReference>
<keyword evidence="3" id="KW-1185">Reference proteome</keyword>
<organism evidence="2 3">
    <name type="scientific">Nocardia otitidiscaviarum</name>
    <dbReference type="NCBI Taxonomy" id="1823"/>
    <lineage>
        <taxon>Bacteria</taxon>
        <taxon>Bacillati</taxon>
        <taxon>Actinomycetota</taxon>
        <taxon>Actinomycetes</taxon>
        <taxon>Mycobacteriales</taxon>
        <taxon>Nocardiaceae</taxon>
        <taxon>Nocardia</taxon>
    </lineage>
</organism>
<evidence type="ECO:0000313" key="3">
    <source>
        <dbReference type="Proteomes" id="UP000255467"/>
    </source>
</evidence>
<sequence>MTALTATALVCTLKKSPADSSSDLIARQILDALTTHEVKGQVLRVADYDVLPGVSADEGDGDEWPRLRAEIAASDILVVATPTWVGHMSSIAQRVLERLDAELSETDAAGRPAVTGKVAVAAVVGNEDGAHKIVADLFQGLNDIGFTIPSQGCTYWNDQAMGGTDYKDLDQVPEAVAATTATLARNAAHLARVLTERNYPAPR</sequence>
<dbReference type="GO" id="GO:0016491">
    <property type="term" value="F:oxidoreductase activity"/>
    <property type="evidence" value="ECO:0007669"/>
    <property type="project" value="InterPro"/>
</dbReference>
<evidence type="ECO:0000259" key="1">
    <source>
        <dbReference type="Pfam" id="PF03358"/>
    </source>
</evidence>
<reference evidence="2 3" key="1">
    <citation type="submission" date="2018-06" db="EMBL/GenBank/DDBJ databases">
        <authorList>
            <consortium name="Pathogen Informatics"/>
            <person name="Doyle S."/>
        </authorList>
    </citation>
    <scope>NUCLEOTIDE SEQUENCE [LARGE SCALE GENOMIC DNA]</scope>
    <source>
        <strain evidence="2 3">NCTC1934</strain>
    </source>
</reference>
<dbReference type="Proteomes" id="UP000255467">
    <property type="component" value="Unassembled WGS sequence"/>
</dbReference>